<dbReference type="RefSeq" id="WP_190401553.1">
    <property type="nucleotide sequence ID" value="NZ_JACJQB010000001.1"/>
</dbReference>
<sequence>MKNALTVIRSVAISTSISLVALCGFGLAAYSQTECAASSDGEVAVAACVDAEGNTAVTAVDSEGNQVTVTEDSEGNTTTEIIEVSDE</sequence>
<keyword evidence="1" id="KW-0732">Signal</keyword>
<accession>A0ABR7ZSZ1</accession>
<feature type="chain" id="PRO_5046934507" description="Secreted protein" evidence="1">
    <location>
        <begin position="37"/>
        <end position="87"/>
    </location>
</feature>
<evidence type="ECO:0000256" key="1">
    <source>
        <dbReference type="SAM" id="SignalP"/>
    </source>
</evidence>
<comment type="caution">
    <text evidence="2">The sequence shown here is derived from an EMBL/GenBank/DDBJ whole genome shotgun (WGS) entry which is preliminary data.</text>
</comment>
<feature type="signal peptide" evidence="1">
    <location>
        <begin position="1"/>
        <end position="36"/>
    </location>
</feature>
<name>A0ABR7ZSZ1_9CYAN</name>
<gene>
    <name evidence="2" type="ORF">H6F41_00750</name>
</gene>
<reference evidence="2 3" key="1">
    <citation type="journal article" date="2020" name="ISME J.">
        <title>Comparative genomics reveals insights into cyanobacterial evolution and habitat adaptation.</title>
        <authorList>
            <person name="Chen M.Y."/>
            <person name="Teng W.K."/>
            <person name="Zhao L."/>
            <person name="Hu C.X."/>
            <person name="Zhou Y.K."/>
            <person name="Han B.P."/>
            <person name="Song L.R."/>
            <person name="Shu W.S."/>
        </authorList>
    </citation>
    <scope>NUCLEOTIDE SEQUENCE [LARGE SCALE GENOMIC DNA]</scope>
    <source>
        <strain evidence="2 3">FACHB-723</strain>
    </source>
</reference>
<organism evidence="2 3">
    <name type="scientific">Pseudanabaena mucicola FACHB-723</name>
    <dbReference type="NCBI Taxonomy" id="2692860"/>
    <lineage>
        <taxon>Bacteria</taxon>
        <taxon>Bacillati</taxon>
        <taxon>Cyanobacteriota</taxon>
        <taxon>Cyanophyceae</taxon>
        <taxon>Pseudanabaenales</taxon>
        <taxon>Pseudanabaenaceae</taxon>
        <taxon>Pseudanabaena</taxon>
    </lineage>
</organism>
<dbReference type="EMBL" id="JACJQB010000001">
    <property type="protein sequence ID" value="MBD2186669.1"/>
    <property type="molecule type" value="Genomic_DNA"/>
</dbReference>
<evidence type="ECO:0000313" key="2">
    <source>
        <dbReference type="EMBL" id="MBD2186669.1"/>
    </source>
</evidence>
<dbReference type="Proteomes" id="UP000642094">
    <property type="component" value="Unassembled WGS sequence"/>
</dbReference>
<evidence type="ECO:0008006" key="4">
    <source>
        <dbReference type="Google" id="ProtNLM"/>
    </source>
</evidence>
<keyword evidence="3" id="KW-1185">Reference proteome</keyword>
<protein>
    <recommendedName>
        <fullName evidence="4">Secreted protein</fullName>
    </recommendedName>
</protein>
<proteinExistence type="predicted"/>
<evidence type="ECO:0000313" key="3">
    <source>
        <dbReference type="Proteomes" id="UP000642094"/>
    </source>
</evidence>